<dbReference type="RefSeq" id="WP_184182817.1">
    <property type="nucleotide sequence ID" value="NZ_JACHLE010000001.1"/>
</dbReference>
<feature type="transmembrane region" description="Helical" evidence="1">
    <location>
        <begin position="6"/>
        <end position="22"/>
    </location>
</feature>
<keyword evidence="3" id="KW-1185">Reference proteome</keyword>
<evidence type="ECO:0000313" key="2">
    <source>
        <dbReference type="EMBL" id="MBB4804825.1"/>
    </source>
</evidence>
<comment type="caution">
    <text evidence="2">The sequence shown here is derived from an EMBL/GenBank/DDBJ whole genome shotgun (WGS) entry which is preliminary data.</text>
</comment>
<reference evidence="2 3" key="1">
    <citation type="submission" date="2020-08" db="EMBL/GenBank/DDBJ databases">
        <title>Functional genomics of gut bacteria from endangered species of beetles.</title>
        <authorList>
            <person name="Carlos-Shanley C."/>
        </authorList>
    </citation>
    <scope>NUCLEOTIDE SEQUENCE [LARGE SCALE GENOMIC DNA]</scope>
    <source>
        <strain evidence="2 3">S00151</strain>
    </source>
</reference>
<sequence length="138" mass="16311">MRTIIVIIILVVLILFVINYLVRSRKEDCTVFGYIIKSTEFINSPEKQTIQKVITIENKPVEITFYKYNTEKFIILIKTLQKYKGNFEGICYSTFDENSIKIVNSKEYFSINGTGIFEELYIKRKISPQCYKVYFDLN</sequence>
<dbReference type="AlphaFoldDB" id="A0A840K8U3"/>
<accession>A0A840K8U3</accession>
<evidence type="ECO:0000256" key="1">
    <source>
        <dbReference type="SAM" id="Phobius"/>
    </source>
</evidence>
<gene>
    <name evidence="2" type="ORF">HNP38_000097</name>
</gene>
<organism evidence="2 3">
    <name type="scientific">Chryseobacterium defluvii</name>
    <dbReference type="NCBI Taxonomy" id="160396"/>
    <lineage>
        <taxon>Bacteria</taxon>
        <taxon>Pseudomonadati</taxon>
        <taxon>Bacteroidota</taxon>
        <taxon>Flavobacteriia</taxon>
        <taxon>Flavobacteriales</taxon>
        <taxon>Weeksellaceae</taxon>
        <taxon>Chryseobacterium group</taxon>
        <taxon>Chryseobacterium</taxon>
    </lineage>
</organism>
<dbReference type="EMBL" id="JACHLE010000001">
    <property type="protein sequence ID" value="MBB4804825.1"/>
    <property type="molecule type" value="Genomic_DNA"/>
</dbReference>
<proteinExistence type="predicted"/>
<name>A0A840K8U3_9FLAO</name>
<keyword evidence="1" id="KW-0472">Membrane</keyword>
<keyword evidence="1" id="KW-1133">Transmembrane helix</keyword>
<evidence type="ECO:0000313" key="3">
    <source>
        <dbReference type="Proteomes" id="UP000592180"/>
    </source>
</evidence>
<dbReference type="Proteomes" id="UP000592180">
    <property type="component" value="Unassembled WGS sequence"/>
</dbReference>
<protein>
    <submittedName>
        <fullName evidence="2">Asparagine N-glycosylation enzyme membrane subunit Stt3</fullName>
    </submittedName>
</protein>
<keyword evidence="1" id="KW-0812">Transmembrane</keyword>